<organism evidence="2 3">
    <name type="scientific">Eubacterium barkeri</name>
    <name type="common">Clostridium barkeri</name>
    <dbReference type="NCBI Taxonomy" id="1528"/>
    <lineage>
        <taxon>Bacteria</taxon>
        <taxon>Bacillati</taxon>
        <taxon>Bacillota</taxon>
        <taxon>Clostridia</taxon>
        <taxon>Eubacteriales</taxon>
        <taxon>Eubacteriaceae</taxon>
        <taxon>Eubacterium</taxon>
    </lineage>
</organism>
<evidence type="ECO:0000313" key="2">
    <source>
        <dbReference type="EMBL" id="SDY31526.1"/>
    </source>
</evidence>
<dbReference type="Proteomes" id="UP000199652">
    <property type="component" value="Unassembled WGS sequence"/>
</dbReference>
<sequence>MSNTITLSFTLWEVAVLIIAIAVVIGTVYLVKVFKSLAIAMDTANKMMEENRSNVKIIVDKTSDMAETTDSILEDVHGTVDSLTNEIITPVVDIVGKGVKVMSGISKVTGKNKKKKAA</sequence>
<accession>A0A1H3IUV0</accession>
<gene>
    <name evidence="2" type="ORF">SAMN04488579_1259</name>
</gene>
<dbReference type="OrthoDB" id="9837085at2"/>
<evidence type="ECO:0000256" key="1">
    <source>
        <dbReference type="SAM" id="Phobius"/>
    </source>
</evidence>
<reference evidence="3" key="1">
    <citation type="submission" date="2016-10" db="EMBL/GenBank/DDBJ databases">
        <authorList>
            <person name="Varghese N."/>
            <person name="Submissions S."/>
        </authorList>
    </citation>
    <scope>NUCLEOTIDE SEQUENCE [LARGE SCALE GENOMIC DNA]</scope>
    <source>
        <strain evidence="3">VPI 5359</strain>
    </source>
</reference>
<dbReference type="InterPro" id="IPR009293">
    <property type="entry name" value="UPF0478"/>
</dbReference>
<protein>
    <submittedName>
        <fullName evidence="2">Uncharacterized protein YoxC, contains an MCP-like domain</fullName>
    </submittedName>
</protein>
<evidence type="ECO:0000313" key="3">
    <source>
        <dbReference type="Proteomes" id="UP000199652"/>
    </source>
</evidence>
<keyword evidence="1" id="KW-0472">Membrane</keyword>
<name>A0A1H3IUV0_EUBBA</name>
<dbReference type="Pfam" id="PF06103">
    <property type="entry name" value="DUF948"/>
    <property type="match status" value="1"/>
</dbReference>
<keyword evidence="1" id="KW-0812">Transmembrane</keyword>
<dbReference type="EMBL" id="FNOU01000025">
    <property type="protein sequence ID" value="SDY31526.1"/>
    <property type="molecule type" value="Genomic_DNA"/>
</dbReference>
<proteinExistence type="predicted"/>
<keyword evidence="1" id="KW-1133">Transmembrane helix</keyword>
<feature type="transmembrane region" description="Helical" evidence="1">
    <location>
        <begin position="12"/>
        <end position="31"/>
    </location>
</feature>
<dbReference type="STRING" id="1528.SAMN04488579_1259"/>
<dbReference type="RefSeq" id="WP_090246779.1">
    <property type="nucleotide sequence ID" value="NZ_FNOU01000025.1"/>
</dbReference>
<keyword evidence="3" id="KW-1185">Reference proteome</keyword>
<dbReference type="AlphaFoldDB" id="A0A1H3IUV0"/>